<organism evidence="1 3">
    <name type="scientific">Trichinella pseudospiralis</name>
    <name type="common">Parasitic roundworm</name>
    <dbReference type="NCBI Taxonomy" id="6337"/>
    <lineage>
        <taxon>Eukaryota</taxon>
        <taxon>Metazoa</taxon>
        <taxon>Ecdysozoa</taxon>
        <taxon>Nematoda</taxon>
        <taxon>Enoplea</taxon>
        <taxon>Dorylaimia</taxon>
        <taxon>Trichinellida</taxon>
        <taxon>Trichinellidae</taxon>
        <taxon>Trichinella</taxon>
    </lineage>
</organism>
<name>A0A0V1ERI3_TRIPS</name>
<protein>
    <submittedName>
        <fullName evidence="1">Uncharacterized protein</fullName>
    </submittedName>
</protein>
<dbReference type="Proteomes" id="UP000054805">
    <property type="component" value="Unassembled WGS sequence"/>
</dbReference>
<evidence type="ECO:0000313" key="4">
    <source>
        <dbReference type="Proteomes" id="UP000054805"/>
    </source>
</evidence>
<dbReference type="EMBL" id="JYDR01000012">
    <property type="protein sequence ID" value="KRY76348.1"/>
    <property type="molecule type" value="Genomic_DNA"/>
</dbReference>
<proteinExistence type="predicted"/>
<evidence type="ECO:0000313" key="1">
    <source>
        <dbReference type="EMBL" id="KRY76348.1"/>
    </source>
</evidence>
<dbReference type="Proteomes" id="UP000054632">
    <property type="component" value="Unassembled WGS sequence"/>
</dbReference>
<sequence length="69" mass="8138">MNDFLIKINPKTKVVLIEKQSCDALISFNKDKESRLEINCIKKLIWADETDRPKHQISVYEPEDQNYEA</sequence>
<evidence type="ECO:0000313" key="3">
    <source>
        <dbReference type="Proteomes" id="UP000054632"/>
    </source>
</evidence>
<accession>A0A0V1ERI3</accession>
<evidence type="ECO:0000313" key="2">
    <source>
        <dbReference type="EMBL" id="KRZ06086.1"/>
    </source>
</evidence>
<keyword evidence="4" id="KW-1185">Reference proteome</keyword>
<gene>
    <name evidence="1" type="ORF">T4A_1874</name>
    <name evidence="2" type="ORF">T4B_5281</name>
</gene>
<reference evidence="3 4" key="1">
    <citation type="submission" date="2015-01" db="EMBL/GenBank/DDBJ databases">
        <title>Evolution of Trichinella species and genotypes.</title>
        <authorList>
            <person name="Korhonen P.K."/>
            <person name="Edoardo P."/>
            <person name="Giuseppe L.R."/>
            <person name="Gasser R.B."/>
        </authorList>
    </citation>
    <scope>NUCLEOTIDE SEQUENCE [LARGE SCALE GENOMIC DNA]</scope>
    <source>
        <strain evidence="1">ISS13</strain>
        <strain evidence="2">ISS588</strain>
    </source>
</reference>
<dbReference type="AlphaFoldDB" id="A0A0V1ERI3"/>
<dbReference type="EMBL" id="JYDS01000447">
    <property type="protein sequence ID" value="KRZ06086.1"/>
    <property type="molecule type" value="Genomic_DNA"/>
</dbReference>
<comment type="caution">
    <text evidence="1">The sequence shown here is derived from an EMBL/GenBank/DDBJ whole genome shotgun (WGS) entry which is preliminary data.</text>
</comment>